<dbReference type="InterPro" id="IPR004659">
    <property type="entry name" value="RNase_E/G"/>
</dbReference>
<dbReference type="EMBL" id="JADKNH010000011">
    <property type="protein sequence ID" value="MBF4694875.1"/>
    <property type="molecule type" value="Genomic_DNA"/>
</dbReference>
<keyword evidence="7" id="KW-0378">Hydrolase</keyword>
<dbReference type="SUPFAM" id="SSF50249">
    <property type="entry name" value="Nucleic acid-binding proteins"/>
    <property type="match status" value="1"/>
</dbReference>
<dbReference type="RefSeq" id="WP_194703115.1">
    <property type="nucleotide sequence ID" value="NZ_JADKNH010000011.1"/>
</dbReference>
<comment type="caution">
    <text evidence="12">The sequence shown here is derived from an EMBL/GenBank/DDBJ whole genome shotgun (WGS) entry which is preliminary data.</text>
</comment>
<evidence type="ECO:0000313" key="12">
    <source>
        <dbReference type="EMBL" id="MBF4694875.1"/>
    </source>
</evidence>
<dbReference type="InterPro" id="IPR003029">
    <property type="entry name" value="S1_domain"/>
</dbReference>
<dbReference type="Gene3D" id="2.40.50.140">
    <property type="entry name" value="Nucleic acid-binding proteins"/>
    <property type="match status" value="1"/>
</dbReference>
<gene>
    <name evidence="12" type="ORF">ISU02_17380</name>
</gene>
<dbReference type="InterPro" id="IPR019307">
    <property type="entry name" value="RNA-bd_AU-1/RNase_E/G"/>
</dbReference>
<evidence type="ECO:0000256" key="5">
    <source>
        <dbReference type="ARBA" id="ARBA00022723"/>
    </source>
</evidence>
<evidence type="ECO:0000256" key="2">
    <source>
        <dbReference type="ARBA" id="ARBA00022475"/>
    </source>
</evidence>
<evidence type="ECO:0000313" key="13">
    <source>
        <dbReference type="Proteomes" id="UP000614200"/>
    </source>
</evidence>
<dbReference type="InterPro" id="IPR012340">
    <property type="entry name" value="NA-bd_OB-fold"/>
</dbReference>
<dbReference type="PANTHER" id="PTHR30001:SF1">
    <property type="entry name" value="RIBONUCLEASE E_G-LIKE PROTEIN, CHLOROPLASTIC"/>
    <property type="match status" value="1"/>
</dbReference>
<dbReference type="PROSITE" id="PS50126">
    <property type="entry name" value="S1"/>
    <property type="match status" value="1"/>
</dbReference>
<sequence>MKAITIDQSPILDIAVLYVQSTRALEHVIIENHERQNILGNIYLGKIIQFSDEIEGVFVDIGTSMNGFLQKKEILRRVPRDQKKLPLNKLLSKNQLIPVQVSKESYQVKGPQLTTDISLAGKYVVLLPFSRGVKYSKRITEKIPKAAIETQIRSIDNAECGWIIRSIVNEVSDISMIQRDVMRMYDLWKRIEKIINLSSKVIQLYEANGFFESMYRQFYSSEVEMVQYTNASLKTTLLELGFEKNTLKAVKSKNALFKEMGLNIKAFLFETLFKYKEGYSFTLDELEAFTIIDVNSGQYKAASKADMTREVNLLSAQAIKDKLLARNISGVILIDFIDMGSHNEMTFLKELSETVFTRDDDFHILGITKLGLLEMTRKRIKPSILDVLSIDFREKDLLYWTANELYFELVRLSEHTNTKRVVLEVVPELYLFLAQKSIFSDMPMKIKLEKNNQKNQYYKISTMPE</sequence>
<organism evidence="12 13">
    <name type="scientific">Fusibacter ferrireducens</name>
    <dbReference type="NCBI Taxonomy" id="2785058"/>
    <lineage>
        <taxon>Bacteria</taxon>
        <taxon>Bacillati</taxon>
        <taxon>Bacillota</taxon>
        <taxon>Clostridia</taxon>
        <taxon>Eubacteriales</taxon>
        <taxon>Eubacteriales Family XII. Incertae Sedis</taxon>
        <taxon>Fusibacter</taxon>
    </lineage>
</organism>
<evidence type="ECO:0000256" key="7">
    <source>
        <dbReference type="ARBA" id="ARBA00022801"/>
    </source>
</evidence>
<dbReference type="CDD" id="cd04453">
    <property type="entry name" value="S1_RNase_E"/>
    <property type="match status" value="1"/>
</dbReference>
<keyword evidence="5" id="KW-0479">Metal-binding</keyword>
<dbReference type="PANTHER" id="PTHR30001">
    <property type="entry name" value="RIBONUCLEASE"/>
    <property type="match status" value="1"/>
</dbReference>
<evidence type="ECO:0000256" key="9">
    <source>
        <dbReference type="ARBA" id="ARBA00022884"/>
    </source>
</evidence>
<keyword evidence="8" id="KW-0460">Magnesium</keyword>
<dbReference type="SMART" id="SM00316">
    <property type="entry name" value="S1"/>
    <property type="match status" value="1"/>
</dbReference>
<evidence type="ECO:0000256" key="10">
    <source>
        <dbReference type="ARBA" id="ARBA00023136"/>
    </source>
</evidence>
<keyword evidence="6" id="KW-0255">Endonuclease</keyword>
<reference evidence="12 13" key="1">
    <citation type="submission" date="2020-11" db="EMBL/GenBank/DDBJ databases">
        <title>Fusibacter basophilias sp. nov.</title>
        <authorList>
            <person name="Qiu D."/>
        </authorList>
    </citation>
    <scope>NUCLEOTIDE SEQUENCE [LARGE SCALE GENOMIC DNA]</scope>
    <source>
        <strain evidence="12 13">Q10-2</strain>
    </source>
</reference>
<feature type="domain" description="S1 motif" evidence="11">
    <location>
        <begin position="40"/>
        <end position="122"/>
    </location>
</feature>
<keyword evidence="2" id="KW-1003">Cell membrane</keyword>
<dbReference type="Pfam" id="PF10150">
    <property type="entry name" value="RNase_E_G"/>
    <property type="match status" value="1"/>
</dbReference>
<evidence type="ECO:0000256" key="6">
    <source>
        <dbReference type="ARBA" id="ARBA00022759"/>
    </source>
</evidence>
<evidence type="ECO:0000256" key="8">
    <source>
        <dbReference type="ARBA" id="ARBA00022842"/>
    </source>
</evidence>
<keyword evidence="4" id="KW-0540">Nuclease</keyword>
<keyword evidence="9" id="KW-0694">RNA-binding</keyword>
<accession>A0ABR9ZYB1</accession>
<keyword evidence="10" id="KW-0472">Membrane</keyword>
<protein>
    <submittedName>
        <fullName evidence="12">Ribonuclease E/G</fullName>
    </submittedName>
</protein>
<dbReference type="Proteomes" id="UP000614200">
    <property type="component" value="Unassembled WGS sequence"/>
</dbReference>
<keyword evidence="3" id="KW-0997">Cell inner membrane</keyword>
<comment type="cofactor">
    <cofactor evidence="1">
        <name>Mg(2+)</name>
        <dbReference type="ChEBI" id="CHEBI:18420"/>
    </cofactor>
</comment>
<evidence type="ECO:0000256" key="3">
    <source>
        <dbReference type="ARBA" id="ARBA00022519"/>
    </source>
</evidence>
<evidence type="ECO:0000256" key="4">
    <source>
        <dbReference type="ARBA" id="ARBA00022722"/>
    </source>
</evidence>
<evidence type="ECO:0000259" key="11">
    <source>
        <dbReference type="PROSITE" id="PS50126"/>
    </source>
</evidence>
<evidence type="ECO:0000256" key="1">
    <source>
        <dbReference type="ARBA" id="ARBA00001946"/>
    </source>
</evidence>
<keyword evidence="13" id="KW-1185">Reference proteome</keyword>
<name>A0ABR9ZYB1_9FIRM</name>
<proteinExistence type="predicted"/>